<dbReference type="Proteomes" id="UP000785679">
    <property type="component" value="Unassembled WGS sequence"/>
</dbReference>
<dbReference type="PANTHER" id="PTHR11722">
    <property type="entry name" value="60S RIBOSOMAL PROTEIN L13"/>
    <property type="match status" value="1"/>
</dbReference>
<gene>
    <name evidence="4" type="ORF">FGO68_gene7800</name>
</gene>
<dbReference type="GO" id="GO:0003735">
    <property type="term" value="F:structural constituent of ribosome"/>
    <property type="evidence" value="ECO:0007669"/>
    <property type="project" value="InterPro"/>
</dbReference>
<dbReference type="GO" id="GO:0003723">
    <property type="term" value="F:RNA binding"/>
    <property type="evidence" value="ECO:0007669"/>
    <property type="project" value="TreeGrafter"/>
</dbReference>
<evidence type="ECO:0000256" key="3">
    <source>
        <dbReference type="ARBA" id="ARBA00023274"/>
    </source>
</evidence>
<dbReference type="Gene3D" id="1.20.5.110">
    <property type="match status" value="1"/>
</dbReference>
<dbReference type="GO" id="GO:0006412">
    <property type="term" value="P:translation"/>
    <property type="evidence" value="ECO:0007669"/>
    <property type="project" value="InterPro"/>
</dbReference>
<keyword evidence="5" id="KW-1185">Reference proteome</keyword>
<comment type="similarity">
    <text evidence="1">Belongs to the eukaryotic ribosomal protein eL13 family.</text>
</comment>
<protein>
    <recommendedName>
        <fullName evidence="6">60S ribosomal protein L13</fullName>
    </recommendedName>
</protein>
<evidence type="ECO:0000313" key="4">
    <source>
        <dbReference type="EMBL" id="TNV77121.1"/>
    </source>
</evidence>
<keyword evidence="3" id="KW-0687">Ribonucleoprotein</keyword>
<evidence type="ECO:0008006" key="6">
    <source>
        <dbReference type="Google" id="ProtNLM"/>
    </source>
</evidence>
<accession>A0A8J8T0J8</accession>
<evidence type="ECO:0000256" key="1">
    <source>
        <dbReference type="ARBA" id="ARBA00005640"/>
    </source>
</evidence>
<keyword evidence="2" id="KW-0689">Ribosomal protein</keyword>
<dbReference type="OrthoDB" id="311186at2759"/>
<reference evidence="4" key="1">
    <citation type="submission" date="2019-06" db="EMBL/GenBank/DDBJ databases">
        <authorList>
            <person name="Zheng W."/>
        </authorList>
    </citation>
    <scope>NUCLEOTIDE SEQUENCE</scope>
    <source>
        <strain evidence="4">QDHG01</strain>
    </source>
</reference>
<proteinExistence type="inferred from homology"/>
<dbReference type="InterPro" id="IPR001380">
    <property type="entry name" value="Ribosomal_eL13"/>
</dbReference>
<comment type="caution">
    <text evidence="4">The sequence shown here is derived from an EMBL/GenBank/DDBJ whole genome shotgun (WGS) entry which is preliminary data.</text>
</comment>
<dbReference type="Pfam" id="PF01294">
    <property type="entry name" value="Ribosomal_L13e"/>
    <property type="match status" value="1"/>
</dbReference>
<name>A0A8J8T0J8_HALGN</name>
<dbReference type="GO" id="GO:0022625">
    <property type="term" value="C:cytosolic large ribosomal subunit"/>
    <property type="evidence" value="ECO:0007669"/>
    <property type="project" value="TreeGrafter"/>
</dbReference>
<organism evidence="4 5">
    <name type="scientific">Halteria grandinella</name>
    <dbReference type="NCBI Taxonomy" id="5974"/>
    <lineage>
        <taxon>Eukaryota</taxon>
        <taxon>Sar</taxon>
        <taxon>Alveolata</taxon>
        <taxon>Ciliophora</taxon>
        <taxon>Intramacronucleata</taxon>
        <taxon>Spirotrichea</taxon>
        <taxon>Stichotrichia</taxon>
        <taxon>Sporadotrichida</taxon>
        <taxon>Halteriidae</taxon>
        <taxon>Halteria</taxon>
    </lineage>
</organism>
<dbReference type="EMBL" id="RRYP01012426">
    <property type="protein sequence ID" value="TNV77121.1"/>
    <property type="molecule type" value="Genomic_DNA"/>
</dbReference>
<dbReference type="AlphaFoldDB" id="A0A8J8T0J8"/>
<evidence type="ECO:0000313" key="5">
    <source>
        <dbReference type="Proteomes" id="UP000785679"/>
    </source>
</evidence>
<sequence>MVKHNYQLPNAHFRKHWSRFVKSWFDQPANKKRRVAAITPAFAQTVGIAVDHRRHDLNEQALQLNVQRLESYKSKLILFPRRADKPKKGPIADSTGDKLKNVSQNTVKHVIAKPARKLRQAPQKITKELTGAKIYRKLRQLRVNEKYLGKREKKAKEAAEKEK</sequence>
<dbReference type="PANTHER" id="PTHR11722:SF0">
    <property type="entry name" value="LARGE RIBOSOMAL SUBUNIT PROTEIN EL13"/>
    <property type="match status" value="1"/>
</dbReference>
<evidence type="ECO:0000256" key="2">
    <source>
        <dbReference type="ARBA" id="ARBA00022980"/>
    </source>
</evidence>